<accession>A0A803MPG6</accession>
<dbReference type="GO" id="GO:0019722">
    <property type="term" value="P:calcium-mediated signaling"/>
    <property type="evidence" value="ECO:0007669"/>
    <property type="project" value="TreeGrafter"/>
</dbReference>
<evidence type="ECO:0000256" key="4">
    <source>
        <dbReference type="ARBA" id="ARBA00022702"/>
    </source>
</evidence>
<feature type="signal peptide" evidence="7">
    <location>
        <begin position="1"/>
        <end position="24"/>
    </location>
</feature>
<reference evidence="8" key="1">
    <citation type="journal article" date="2017" name="Nature">
        <title>The genome of Chenopodium quinoa.</title>
        <authorList>
            <person name="Jarvis D.E."/>
            <person name="Ho Y.S."/>
            <person name="Lightfoot D.J."/>
            <person name="Schmoeckel S.M."/>
            <person name="Li B."/>
            <person name="Borm T.J.A."/>
            <person name="Ohyanagi H."/>
            <person name="Mineta K."/>
            <person name="Michell C.T."/>
            <person name="Saber N."/>
            <person name="Kharbatia N.M."/>
            <person name="Rupper R.R."/>
            <person name="Sharp A.R."/>
            <person name="Dally N."/>
            <person name="Boughton B.A."/>
            <person name="Woo Y.H."/>
            <person name="Gao G."/>
            <person name="Schijlen E.G.W.M."/>
            <person name="Guo X."/>
            <person name="Momin A.A."/>
            <person name="Negrao S."/>
            <person name="Al-Babili S."/>
            <person name="Gehring C."/>
            <person name="Roessner U."/>
            <person name="Jung C."/>
            <person name="Murphy K."/>
            <person name="Arold S.T."/>
            <person name="Gojobori T."/>
            <person name="van der Linden C.G."/>
            <person name="van Loo E.N."/>
            <person name="Jellen E.N."/>
            <person name="Maughan P.J."/>
            <person name="Tester M."/>
        </authorList>
    </citation>
    <scope>NUCLEOTIDE SEQUENCE [LARGE SCALE GENOMIC DNA]</scope>
    <source>
        <strain evidence="8">cv. PI 614886</strain>
    </source>
</reference>
<dbReference type="PANTHER" id="PTHR33136">
    <property type="entry name" value="RAPID ALKALINIZATION FACTOR-LIKE"/>
    <property type="match status" value="1"/>
</dbReference>
<dbReference type="GO" id="GO:0009506">
    <property type="term" value="C:plasmodesma"/>
    <property type="evidence" value="ECO:0007669"/>
    <property type="project" value="TreeGrafter"/>
</dbReference>
<dbReference type="Proteomes" id="UP000596660">
    <property type="component" value="Unplaced"/>
</dbReference>
<evidence type="ECO:0000256" key="3">
    <source>
        <dbReference type="ARBA" id="ARBA00022525"/>
    </source>
</evidence>
<evidence type="ECO:0000256" key="7">
    <source>
        <dbReference type="SAM" id="SignalP"/>
    </source>
</evidence>
<dbReference type="InterPro" id="IPR008801">
    <property type="entry name" value="RALF"/>
</dbReference>
<keyword evidence="6" id="KW-1015">Disulfide bond</keyword>
<dbReference type="GO" id="GO:0005179">
    <property type="term" value="F:hormone activity"/>
    <property type="evidence" value="ECO:0007669"/>
    <property type="project" value="UniProtKB-KW"/>
</dbReference>
<evidence type="ECO:0000256" key="2">
    <source>
        <dbReference type="ARBA" id="ARBA00009178"/>
    </source>
</evidence>
<dbReference type="GO" id="GO:0005576">
    <property type="term" value="C:extracellular region"/>
    <property type="evidence" value="ECO:0007669"/>
    <property type="project" value="UniProtKB-SubCell"/>
</dbReference>
<proteinExistence type="inferred from homology"/>
<feature type="chain" id="PRO_5031224846" evidence="7">
    <location>
        <begin position="25"/>
        <end position="95"/>
    </location>
</feature>
<sequence>MSMKTATSSLALLLVFSLLTISSSFKDSNEYAMSSEVSRRTLLDVEIYISYSALERNRVPCSKAGLSYYNCAFNETETANPYERNCQEITRCQRS</sequence>
<comment type="similarity">
    <text evidence="2">Belongs to the plant rapid alkalinization factor (RALF) family.</text>
</comment>
<dbReference type="AlphaFoldDB" id="A0A803MPG6"/>
<evidence type="ECO:0000313" key="8">
    <source>
        <dbReference type="EnsemblPlants" id="AUR62033167-RA:cds"/>
    </source>
</evidence>
<evidence type="ECO:0000256" key="1">
    <source>
        <dbReference type="ARBA" id="ARBA00004613"/>
    </source>
</evidence>
<dbReference type="PANTHER" id="PTHR33136:SF6">
    <property type="entry name" value="PROTEIN RALF-LIKE 34"/>
    <property type="match status" value="1"/>
</dbReference>
<dbReference type="OMA" id="NCAFNET"/>
<dbReference type="EnsemblPlants" id="AUR62033167-RA">
    <property type="protein sequence ID" value="AUR62033167-RA:cds"/>
    <property type="gene ID" value="AUR62033167"/>
</dbReference>
<dbReference type="SMR" id="A0A803MPG6"/>
<protein>
    <submittedName>
        <fullName evidence="8">Uncharacterized protein</fullName>
    </submittedName>
</protein>
<organism evidence="8 9">
    <name type="scientific">Chenopodium quinoa</name>
    <name type="common">Quinoa</name>
    <dbReference type="NCBI Taxonomy" id="63459"/>
    <lineage>
        <taxon>Eukaryota</taxon>
        <taxon>Viridiplantae</taxon>
        <taxon>Streptophyta</taxon>
        <taxon>Embryophyta</taxon>
        <taxon>Tracheophyta</taxon>
        <taxon>Spermatophyta</taxon>
        <taxon>Magnoliopsida</taxon>
        <taxon>eudicotyledons</taxon>
        <taxon>Gunneridae</taxon>
        <taxon>Pentapetalae</taxon>
        <taxon>Caryophyllales</taxon>
        <taxon>Chenopodiaceae</taxon>
        <taxon>Chenopodioideae</taxon>
        <taxon>Atripliceae</taxon>
        <taxon>Chenopodium</taxon>
    </lineage>
</organism>
<keyword evidence="4" id="KW-0372">Hormone</keyword>
<keyword evidence="9" id="KW-1185">Reference proteome</keyword>
<comment type="subcellular location">
    <subcellularLocation>
        <location evidence="1">Secreted</location>
    </subcellularLocation>
</comment>
<reference evidence="8" key="2">
    <citation type="submission" date="2021-03" db="UniProtKB">
        <authorList>
            <consortium name="EnsemblPlants"/>
        </authorList>
    </citation>
    <scope>IDENTIFICATION</scope>
</reference>
<evidence type="ECO:0000256" key="6">
    <source>
        <dbReference type="ARBA" id="ARBA00023157"/>
    </source>
</evidence>
<name>A0A803MPG6_CHEQI</name>
<dbReference type="Pfam" id="PF05498">
    <property type="entry name" value="RALF"/>
    <property type="match status" value="1"/>
</dbReference>
<keyword evidence="3" id="KW-0964">Secreted</keyword>
<evidence type="ECO:0000256" key="5">
    <source>
        <dbReference type="ARBA" id="ARBA00022729"/>
    </source>
</evidence>
<evidence type="ECO:0000313" key="9">
    <source>
        <dbReference type="Proteomes" id="UP000596660"/>
    </source>
</evidence>
<keyword evidence="5 7" id="KW-0732">Signal</keyword>
<dbReference type="Gramene" id="AUR62033167-RA">
    <property type="protein sequence ID" value="AUR62033167-RA:cds"/>
    <property type="gene ID" value="AUR62033167"/>
</dbReference>